<dbReference type="AlphaFoldDB" id="A0A9P2TBW7"/>
<feature type="region of interest" description="Disordered" evidence="1">
    <location>
        <begin position="499"/>
        <end position="527"/>
    </location>
</feature>
<dbReference type="SMART" id="SM00306">
    <property type="entry name" value="HintN"/>
    <property type="match status" value="1"/>
</dbReference>
<comment type="caution">
    <text evidence="4">The sequence shown here is derived from an EMBL/GenBank/DDBJ whole genome shotgun (WGS) entry which is preliminary data.</text>
</comment>
<keyword evidence="2" id="KW-0472">Membrane</keyword>
<dbReference type="EMBL" id="AOSG01000025">
    <property type="protein sequence ID" value="EOR71888.1"/>
    <property type="molecule type" value="Genomic_DNA"/>
</dbReference>
<feature type="region of interest" description="Disordered" evidence="1">
    <location>
        <begin position="252"/>
        <end position="294"/>
    </location>
</feature>
<feature type="domain" description="Hint" evidence="3">
    <location>
        <begin position="293"/>
        <end position="395"/>
    </location>
</feature>
<gene>
    <name evidence="4" type="ORF">TM51_05427</name>
</gene>
<dbReference type="InterPro" id="IPR032721">
    <property type="entry name" value="Toxin-deaminase"/>
</dbReference>
<dbReference type="InterPro" id="IPR003587">
    <property type="entry name" value="Hint_dom_N"/>
</dbReference>
<feature type="transmembrane region" description="Helical" evidence="2">
    <location>
        <begin position="20"/>
        <end position="41"/>
    </location>
</feature>
<feature type="compositionally biased region" description="Gly residues" evidence="1">
    <location>
        <begin position="67"/>
        <end position="84"/>
    </location>
</feature>
<evidence type="ECO:0000259" key="3">
    <source>
        <dbReference type="SMART" id="SM00306"/>
    </source>
</evidence>
<dbReference type="CDD" id="cd00081">
    <property type="entry name" value="Hint"/>
    <property type="match status" value="1"/>
</dbReference>
<evidence type="ECO:0000313" key="4">
    <source>
        <dbReference type="EMBL" id="EOR71888.1"/>
    </source>
</evidence>
<dbReference type="RefSeq" id="WP_011291449.1">
    <property type="nucleotide sequence ID" value="NZ_AOSG01000025.1"/>
</dbReference>
<dbReference type="InterPro" id="IPR036844">
    <property type="entry name" value="Hint_dom_sf"/>
</dbReference>
<protein>
    <recommendedName>
        <fullName evidence="3">Hint domain-containing protein</fullName>
    </recommendedName>
</protein>
<reference evidence="4 5" key="1">
    <citation type="journal article" date="2013" name="Genome Announc.">
        <title>Draft Genome Sequence of the Lignocellulose Decomposer Thermobifida fusca Strain TM51.</title>
        <authorList>
            <person name="Toth A."/>
            <person name="Barna T."/>
            <person name="Nagy I."/>
            <person name="Horvath B."/>
            <person name="Nagy I."/>
            <person name="Tancsics A."/>
            <person name="Kriszt B."/>
            <person name="Baka E."/>
            <person name="Fekete C."/>
            <person name="Kukolya J."/>
        </authorList>
    </citation>
    <scope>NUCLEOTIDE SEQUENCE [LARGE SCALE GENOMIC DNA]</scope>
    <source>
        <strain evidence="4 5">TM51</strain>
    </source>
</reference>
<keyword evidence="2" id="KW-0812">Transmembrane</keyword>
<evidence type="ECO:0000313" key="5">
    <source>
        <dbReference type="Proteomes" id="UP000014184"/>
    </source>
</evidence>
<keyword evidence="2" id="KW-1133">Transmembrane helix</keyword>
<dbReference type="SUPFAM" id="SSF51294">
    <property type="entry name" value="Hedgehog/intein (Hint) domain"/>
    <property type="match status" value="1"/>
</dbReference>
<proteinExistence type="predicted"/>
<accession>A0A9P2TBW7</accession>
<sequence>MLRRIHDPERGASFTEYAGVLVLAAAIVAVLAFSGIAARVAETVDSAVAAILGGDPMDAPEGDGTTPSGGGGVTPDGSGEGAGQPGTPDSPPENAPADGTGSDEGTIVPTGGGGSGPTAADQNTGGGLLDTISQGLKDVGTGIWDAGADFVTGIKDDAVGLWEGAKKLWNDPGQWFSDAKDSIVEGAKNTWNQVTTDPGGFFLDLLVSDEVQEDWKNGDKTHAVAQGIAENLIGLIPGVGWYKKGNRALNVMGGKDRGSETTPGPVRADGDQPGDNRRSDDETTRPPARPCRGNSFVPGTLVLLADGTYAPIETITVGDDVWAFDPRTGTEGPRTVTDLHTSHSTTTLVELTVDDGTEHGGVVVATDAHPFWVPSLATWVAAIDLEPGTWLRTSAGTWVQVRAVAVRTAEAQRVHNLTVADLHTYYVAAGAADALVHNEAGCIDKSHPIEVEAGPEAAQEWRKRWEEQGQALSHRRNVAVADIRIDGFNAGQLVSVSGQNGRPGTVELPANPRYTPKPDINRDGSVGNTREYETERKILEHVAQQLNPRNPDGSITAPRTDITGEIHLYTELPPCHSCGRAPSGDDPGGIIEQFKREFPNIDVKVTYGDGQTYP</sequence>
<dbReference type="Gene3D" id="2.170.16.10">
    <property type="entry name" value="Hedgehog/Intein (Hint) domain"/>
    <property type="match status" value="1"/>
</dbReference>
<evidence type="ECO:0000256" key="2">
    <source>
        <dbReference type="SAM" id="Phobius"/>
    </source>
</evidence>
<keyword evidence="5" id="KW-1185">Reference proteome</keyword>
<feature type="compositionally biased region" description="Basic and acidic residues" evidence="1">
    <location>
        <begin position="268"/>
        <end position="284"/>
    </location>
</feature>
<organism evidence="4 5">
    <name type="scientific">Thermobifida fusca TM51</name>
    <dbReference type="NCBI Taxonomy" id="1169414"/>
    <lineage>
        <taxon>Bacteria</taxon>
        <taxon>Bacillati</taxon>
        <taxon>Actinomycetota</taxon>
        <taxon>Actinomycetes</taxon>
        <taxon>Streptosporangiales</taxon>
        <taxon>Nocardiopsidaceae</taxon>
        <taxon>Thermobifida</taxon>
    </lineage>
</organism>
<dbReference type="Pfam" id="PF14424">
    <property type="entry name" value="Toxin-deaminase"/>
    <property type="match status" value="1"/>
</dbReference>
<evidence type="ECO:0000256" key="1">
    <source>
        <dbReference type="SAM" id="MobiDB-lite"/>
    </source>
</evidence>
<name>A0A9P2TBW7_THEFU</name>
<dbReference type="Proteomes" id="UP000014184">
    <property type="component" value="Unassembled WGS sequence"/>
</dbReference>
<feature type="region of interest" description="Disordered" evidence="1">
    <location>
        <begin position="55"/>
        <end position="126"/>
    </location>
</feature>
<dbReference type="Pfam" id="PF07591">
    <property type="entry name" value="PT-HINT"/>
    <property type="match status" value="1"/>
</dbReference>